<dbReference type="CDD" id="cd00060">
    <property type="entry name" value="FHA"/>
    <property type="match status" value="1"/>
</dbReference>
<dbReference type="EMBL" id="JAUSUY010000030">
    <property type="protein sequence ID" value="MDT3428977.1"/>
    <property type="molecule type" value="Genomic_DNA"/>
</dbReference>
<protein>
    <recommendedName>
        <fullName evidence="2">FHA domain-containing protein</fullName>
    </recommendedName>
</protein>
<reference evidence="3 4" key="1">
    <citation type="submission" date="2023-07" db="EMBL/GenBank/DDBJ databases">
        <title>Genomic Encyclopedia of Type Strains, Phase IV (KMG-IV): sequencing the most valuable type-strain genomes for metagenomic binning, comparative biology and taxonomic classification.</title>
        <authorList>
            <person name="Goeker M."/>
        </authorList>
    </citation>
    <scope>NUCLEOTIDE SEQUENCE [LARGE SCALE GENOMIC DNA]</scope>
    <source>
        <strain evidence="3 4">T98</strain>
    </source>
</reference>
<evidence type="ECO:0000256" key="1">
    <source>
        <dbReference type="SAM" id="Phobius"/>
    </source>
</evidence>
<name>A0ABU3HDT8_9BACL</name>
<feature type="transmembrane region" description="Helical" evidence="1">
    <location>
        <begin position="35"/>
        <end position="55"/>
    </location>
</feature>
<comment type="caution">
    <text evidence="3">The sequence shown here is derived from an EMBL/GenBank/DDBJ whole genome shotgun (WGS) entry which is preliminary data.</text>
</comment>
<dbReference type="InterPro" id="IPR000253">
    <property type="entry name" value="FHA_dom"/>
</dbReference>
<dbReference type="RefSeq" id="WP_025699268.1">
    <property type="nucleotide sequence ID" value="NZ_JAUSUY010000030.1"/>
</dbReference>
<evidence type="ECO:0000259" key="2">
    <source>
        <dbReference type="PROSITE" id="PS50006"/>
    </source>
</evidence>
<keyword evidence="1" id="KW-1133">Transmembrane helix</keyword>
<keyword evidence="1" id="KW-0812">Transmembrane</keyword>
<keyword evidence="1" id="KW-0472">Membrane</keyword>
<dbReference type="PROSITE" id="PS50006">
    <property type="entry name" value="FHA_DOMAIN"/>
    <property type="match status" value="1"/>
</dbReference>
<dbReference type="SUPFAM" id="SSF49879">
    <property type="entry name" value="SMAD/FHA domain"/>
    <property type="match status" value="1"/>
</dbReference>
<sequence length="203" mass="22360">MAKSFRIICLFILDVIIWGVIAATAIYVFRRSGFYPLKAGVVTGIAVCFLLYLYFGRRRVTVERGGEAADAAKTVTNKKPRVQQAAHPPVQEVIKLVLLDDDGDPLKEWYIKGEISLLIGKTNARQEADIDLANSEYASLISAEHAVLNRVGSEWYVEDVDSRSGTGLRAAKNSAVDKLESGEPHRIGPGDLLYIANTRLLVK</sequence>
<accession>A0ABU3HDT8</accession>
<dbReference type="InterPro" id="IPR008984">
    <property type="entry name" value="SMAD_FHA_dom_sf"/>
</dbReference>
<organism evidence="3 4">
    <name type="scientific">Paenibacillus forsythiae</name>
    <dbReference type="NCBI Taxonomy" id="365616"/>
    <lineage>
        <taxon>Bacteria</taxon>
        <taxon>Bacillati</taxon>
        <taxon>Bacillota</taxon>
        <taxon>Bacilli</taxon>
        <taxon>Bacillales</taxon>
        <taxon>Paenibacillaceae</taxon>
        <taxon>Paenibacillus</taxon>
    </lineage>
</organism>
<evidence type="ECO:0000313" key="3">
    <source>
        <dbReference type="EMBL" id="MDT3428977.1"/>
    </source>
</evidence>
<proteinExistence type="predicted"/>
<feature type="domain" description="FHA" evidence="2">
    <location>
        <begin position="117"/>
        <end position="173"/>
    </location>
</feature>
<gene>
    <name evidence="3" type="ORF">J2Z22_004573</name>
</gene>
<feature type="transmembrane region" description="Helical" evidence="1">
    <location>
        <begin position="7"/>
        <end position="29"/>
    </location>
</feature>
<dbReference type="Gene3D" id="2.60.200.20">
    <property type="match status" value="1"/>
</dbReference>
<dbReference type="Pfam" id="PF00498">
    <property type="entry name" value="FHA"/>
    <property type="match status" value="1"/>
</dbReference>
<dbReference type="Proteomes" id="UP001248709">
    <property type="component" value="Unassembled WGS sequence"/>
</dbReference>
<keyword evidence="4" id="KW-1185">Reference proteome</keyword>
<evidence type="ECO:0000313" key="4">
    <source>
        <dbReference type="Proteomes" id="UP001248709"/>
    </source>
</evidence>